<dbReference type="InterPro" id="IPR007627">
    <property type="entry name" value="RNA_pol_sigma70_r2"/>
</dbReference>
<dbReference type="InterPro" id="IPR013324">
    <property type="entry name" value="RNA_pol_sigma_r3/r4-like"/>
</dbReference>
<dbReference type="Pfam" id="PF08281">
    <property type="entry name" value="Sigma70_r4_2"/>
    <property type="match status" value="1"/>
</dbReference>
<evidence type="ECO:0000256" key="3">
    <source>
        <dbReference type="ARBA" id="ARBA00023082"/>
    </source>
</evidence>
<dbReference type="Proteomes" id="UP000199603">
    <property type="component" value="Unassembled WGS sequence"/>
</dbReference>
<keyword evidence="3" id="KW-0731">Sigma factor</keyword>
<comment type="similarity">
    <text evidence="1">Belongs to the sigma-70 factor family. ECF subfamily.</text>
</comment>
<accession>A0A1G6VH24</accession>
<dbReference type="STRING" id="265719.SAMN04488509_10357"/>
<feature type="domain" description="RNA polymerase sigma-70 region 2" evidence="5">
    <location>
        <begin position="82"/>
        <end position="147"/>
    </location>
</feature>
<gene>
    <name evidence="7" type="ORF">SAMN04488509_10357</name>
</gene>
<protein>
    <submittedName>
        <fullName evidence="7">Sigma-70 region 2</fullName>
    </submittedName>
</protein>
<dbReference type="Pfam" id="PF04542">
    <property type="entry name" value="Sigma70_r2"/>
    <property type="match status" value="1"/>
</dbReference>
<dbReference type="InterPro" id="IPR014284">
    <property type="entry name" value="RNA_pol_sigma-70_dom"/>
</dbReference>
<evidence type="ECO:0000256" key="1">
    <source>
        <dbReference type="ARBA" id="ARBA00010641"/>
    </source>
</evidence>
<sequence>MMRTAFPARRLHRESGAPRCQPLRASCVVILQHRIPPDRPMAIPTAAAAASGTLLFRLDGTDDLDRAATDAERYRRTTLDTFLRGVERRALRMAELSCGQREDALDIVQDAMLGFARRYAGHDPAEWAPLFYRVLDSRILDHHRRSQVRSRWRLWLKPRDEDDEADPLQQIADPQQPEPWLRLSDERLMGDLETALRALPLRQRQCFLLRIWEGLDVAQTAAAMQCGEGSVKTHLSRALARLREHLAEHR</sequence>
<dbReference type="Gene3D" id="1.10.1740.10">
    <property type="match status" value="1"/>
</dbReference>
<dbReference type="NCBIfam" id="NF006550">
    <property type="entry name" value="PRK09047.1"/>
    <property type="match status" value="1"/>
</dbReference>
<evidence type="ECO:0000313" key="8">
    <source>
        <dbReference type="Proteomes" id="UP000199603"/>
    </source>
</evidence>
<dbReference type="EMBL" id="FNAG01000003">
    <property type="protein sequence ID" value="SDD52357.1"/>
    <property type="molecule type" value="Genomic_DNA"/>
</dbReference>
<dbReference type="InterPro" id="IPR013325">
    <property type="entry name" value="RNA_pol_sigma_r2"/>
</dbReference>
<keyword evidence="2" id="KW-0805">Transcription regulation</keyword>
<dbReference type="GO" id="GO:0006352">
    <property type="term" value="P:DNA-templated transcription initiation"/>
    <property type="evidence" value="ECO:0007669"/>
    <property type="project" value="InterPro"/>
</dbReference>
<dbReference type="Gene3D" id="1.10.10.10">
    <property type="entry name" value="Winged helix-like DNA-binding domain superfamily/Winged helix DNA-binding domain"/>
    <property type="match status" value="1"/>
</dbReference>
<evidence type="ECO:0000313" key="7">
    <source>
        <dbReference type="EMBL" id="SDD52357.1"/>
    </source>
</evidence>
<reference evidence="7 8" key="1">
    <citation type="submission" date="2016-10" db="EMBL/GenBank/DDBJ databases">
        <authorList>
            <person name="de Groot N.N."/>
        </authorList>
    </citation>
    <scope>NUCLEOTIDE SEQUENCE [LARGE SCALE GENOMIC DNA]</scope>
    <source>
        <strain evidence="7 8">DSM 16957</strain>
    </source>
</reference>
<evidence type="ECO:0000256" key="4">
    <source>
        <dbReference type="ARBA" id="ARBA00023163"/>
    </source>
</evidence>
<dbReference type="SUPFAM" id="SSF88659">
    <property type="entry name" value="Sigma3 and sigma4 domains of RNA polymerase sigma factors"/>
    <property type="match status" value="1"/>
</dbReference>
<dbReference type="InterPro" id="IPR039425">
    <property type="entry name" value="RNA_pol_sigma-70-like"/>
</dbReference>
<keyword evidence="8" id="KW-1185">Reference proteome</keyword>
<evidence type="ECO:0000256" key="2">
    <source>
        <dbReference type="ARBA" id="ARBA00023015"/>
    </source>
</evidence>
<organism evidence="7 8">
    <name type="scientific">Aquimonas voraii</name>
    <dbReference type="NCBI Taxonomy" id="265719"/>
    <lineage>
        <taxon>Bacteria</taxon>
        <taxon>Pseudomonadati</taxon>
        <taxon>Pseudomonadota</taxon>
        <taxon>Gammaproteobacteria</taxon>
        <taxon>Lysobacterales</taxon>
        <taxon>Lysobacteraceae</taxon>
        <taxon>Aquimonas</taxon>
    </lineage>
</organism>
<dbReference type="PANTHER" id="PTHR43133">
    <property type="entry name" value="RNA POLYMERASE ECF-TYPE SIGMA FACTO"/>
    <property type="match status" value="1"/>
</dbReference>
<dbReference type="SUPFAM" id="SSF88946">
    <property type="entry name" value="Sigma2 domain of RNA polymerase sigma factors"/>
    <property type="match status" value="1"/>
</dbReference>
<dbReference type="GO" id="GO:0016987">
    <property type="term" value="F:sigma factor activity"/>
    <property type="evidence" value="ECO:0007669"/>
    <property type="project" value="UniProtKB-KW"/>
</dbReference>
<name>A0A1G6VH24_9GAMM</name>
<feature type="domain" description="RNA polymerase sigma factor 70 region 4 type 2" evidence="6">
    <location>
        <begin position="191"/>
        <end position="242"/>
    </location>
</feature>
<dbReference type="InterPro" id="IPR036388">
    <property type="entry name" value="WH-like_DNA-bd_sf"/>
</dbReference>
<evidence type="ECO:0000259" key="6">
    <source>
        <dbReference type="Pfam" id="PF08281"/>
    </source>
</evidence>
<evidence type="ECO:0000259" key="5">
    <source>
        <dbReference type="Pfam" id="PF04542"/>
    </source>
</evidence>
<dbReference type="CDD" id="cd06171">
    <property type="entry name" value="Sigma70_r4"/>
    <property type="match status" value="1"/>
</dbReference>
<dbReference type="GO" id="GO:0003677">
    <property type="term" value="F:DNA binding"/>
    <property type="evidence" value="ECO:0007669"/>
    <property type="project" value="InterPro"/>
</dbReference>
<dbReference type="InterPro" id="IPR013249">
    <property type="entry name" value="RNA_pol_sigma70_r4_t2"/>
</dbReference>
<proteinExistence type="inferred from homology"/>
<dbReference type="NCBIfam" id="TIGR02937">
    <property type="entry name" value="sigma70-ECF"/>
    <property type="match status" value="1"/>
</dbReference>
<keyword evidence="4" id="KW-0804">Transcription</keyword>
<dbReference type="AlphaFoldDB" id="A0A1G6VH24"/>
<dbReference type="PANTHER" id="PTHR43133:SF64">
    <property type="entry name" value="ECF SIGMA FACTOR"/>
    <property type="match status" value="1"/>
</dbReference>